<dbReference type="Proteomes" id="UP000694843">
    <property type="component" value="Unplaced"/>
</dbReference>
<gene>
    <name evidence="3" type="primary">LOC108676779</name>
</gene>
<protein>
    <submittedName>
        <fullName evidence="3">Uncharacterized protein PB18E9.04c</fullName>
    </submittedName>
</protein>
<feature type="compositionally biased region" description="Polar residues" evidence="1">
    <location>
        <begin position="189"/>
        <end position="201"/>
    </location>
</feature>
<feature type="compositionally biased region" description="Basic and acidic residues" evidence="1">
    <location>
        <begin position="278"/>
        <end position="288"/>
    </location>
</feature>
<evidence type="ECO:0000256" key="1">
    <source>
        <dbReference type="SAM" id="MobiDB-lite"/>
    </source>
</evidence>
<keyword evidence="2" id="KW-1185">Reference proteome</keyword>
<feature type="region of interest" description="Disordered" evidence="1">
    <location>
        <begin position="247"/>
        <end position="300"/>
    </location>
</feature>
<feature type="region of interest" description="Disordered" evidence="1">
    <location>
        <begin position="29"/>
        <end position="106"/>
    </location>
</feature>
<feature type="compositionally biased region" description="Polar residues" evidence="1">
    <location>
        <begin position="247"/>
        <end position="256"/>
    </location>
</feature>
<feature type="compositionally biased region" description="Polar residues" evidence="1">
    <location>
        <begin position="71"/>
        <end position="86"/>
    </location>
</feature>
<accession>A0A8B7P5N8</accession>
<feature type="compositionally biased region" description="Polar residues" evidence="1">
    <location>
        <begin position="323"/>
        <end position="334"/>
    </location>
</feature>
<evidence type="ECO:0000313" key="2">
    <source>
        <dbReference type="Proteomes" id="UP000694843"/>
    </source>
</evidence>
<feature type="region of interest" description="Disordered" evidence="1">
    <location>
        <begin position="189"/>
        <end position="214"/>
    </location>
</feature>
<dbReference type="KEGG" id="hazt:108676779"/>
<feature type="region of interest" description="Disordered" evidence="1">
    <location>
        <begin position="323"/>
        <end position="343"/>
    </location>
</feature>
<name>A0A8B7P5N8_HYAAZ</name>
<reference evidence="3" key="1">
    <citation type="submission" date="2025-08" db="UniProtKB">
        <authorList>
            <consortium name="RefSeq"/>
        </authorList>
    </citation>
    <scope>IDENTIFICATION</scope>
</reference>
<evidence type="ECO:0000313" key="3">
    <source>
        <dbReference type="RefSeq" id="XP_018020406.1"/>
    </source>
</evidence>
<dbReference type="RefSeq" id="XP_018020406.1">
    <property type="nucleotide sequence ID" value="XM_018164917.1"/>
</dbReference>
<dbReference type="GeneID" id="108676779"/>
<dbReference type="AlphaFoldDB" id="A0A8B7P5N8"/>
<sequence>MDASDDLDFLAGHPTNHHNARGFSCYDSPHISHASPSQYEPDEDIPSRGGPLATPVSSDAGLNVPLEGKTSPVSVDSLSGHCTSPTDEAMEVESDETEGSPATSLNWVNELRNEGTTQDTTARSYPIDGGITEDLMPNAKNTSLTIENVTKTSDIVPNSVATNTINTVNYSQDKNIHDLSAPILKTEQSDTCVQHPTSPGLKTSPLPSPSSRWSSSPCKVKVGLSCGSSELPNISFSSSVASCHSEEVTPQGTSIRNLKRLSPPASATNSLTRRSNKRRADDSVRRSWDSTTGEQEYGSGDLWASIQGPYDYIMTSFLLPPHSTSTDSLNKPPNLSSSRTSLSTSTAAALASLTTSNPFPV</sequence>
<organism evidence="2 3">
    <name type="scientific">Hyalella azteca</name>
    <name type="common">Amphipod</name>
    <dbReference type="NCBI Taxonomy" id="294128"/>
    <lineage>
        <taxon>Eukaryota</taxon>
        <taxon>Metazoa</taxon>
        <taxon>Ecdysozoa</taxon>
        <taxon>Arthropoda</taxon>
        <taxon>Crustacea</taxon>
        <taxon>Multicrustacea</taxon>
        <taxon>Malacostraca</taxon>
        <taxon>Eumalacostraca</taxon>
        <taxon>Peracarida</taxon>
        <taxon>Amphipoda</taxon>
        <taxon>Senticaudata</taxon>
        <taxon>Talitrida</taxon>
        <taxon>Talitroidea</taxon>
        <taxon>Hyalellidae</taxon>
        <taxon>Hyalella</taxon>
    </lineage>
</organism>
<feature type="compositionally biased region" description="Acidic residues" evidence="1">
    <location>
        <begin position="88"/>
        <end position="98"/>
    </location>
</feature>
<feature type="non-terminal residue" evidence="3">
    <location>
        <position position="361"/>
    </location>
</feature>
<proteinExistence type="predicted"/>